<dbReference type="GO" id="GO:0051968">
    <property type="term" value="P:positive regulation of synaptic transmission, glutamatergic"/>
    <property type="evidence" value="ECO:0007669"/>
    <property type="project" value="TreeGrafter"/>
</dbReference>
<name>A0A0R3RP73_9BILA</name>
<dbReference type="InterPro" id="IPR051072">
    <property type="entry name" value="CACNG_subunit"/>
</dbReference>
<dbReference type="Gene3D" id="1.20.140.150">
    <property type="match status" value="1"/>
</dbReference>
<protein>
    <submittedName>
        <fullName evidence="3">IL6Ra-bind domain-containing protein</fullName>
    </submittedName>
</protein>
<dbReference type="GO" id="GO:0032281">
    <property type="term" value="C:AMPA glutamate receptor complex"/>
    <property type="evidence" value="ECO:0007669"/>
    <property type="project" value="TreeGrafter"/>
</dbReference>
<proteinExistence type="predicted"/>
<evidence type="ECO:0000256" key="1">
    <source>
        <dbReference type="SAM" id="Phobius"/>
    </source>
</evidence>
<organism evidence="2 3">
    <name type="scientific">Elaeophora elaphi</name>
    <dbReference type="NCBI Taxonomy" id="1147741"/>
    <lineage>
        <taxon>Eukaryota</taxon>
        <taxon>Metazoa</taxon>
        <taxon>Ecdysozoa</taxon>
        <taxon>Nematoda</taxon>
        <taxon>Chromadorea</taxon>
        <taxon>Rhabditida</taxon>
        <taxon>Spirurina</taxon>
        <taxon>Spiruromorpha</taxon>
        <taxon>Filarioidea</taxon>
        <taxon>Onchocercidae</taxon>
        <taxon>Elaeophora</taxon>
    </lineage>
</organism>
<keyword evidence="1" id="KW-0812">Transmembrane</keyword>
<sequence>MERRRNEIIKKIYLSTCTNNWLYTTEVLKYYVHPNDTRASGSEDILDQTVYFKNATLGPWLFCWLDPTTDFHCTKVNYFTTEEPYDVTTSVESSVHRAFIFMISGAALIILGLTNAIICHFQKWPYHSLMCCSVLHIFSGMNHFTKYLIL</sequence>
<keyword evidence="1" id="KW-0472">Membrane</keyword>
<dbReference type="WBParaSite" id="EEL_0000328501-mRNA-1">
    <property type="protein sequence ID" value="EEL_0000328501-mRNA-1"/>
    <property type="gene ID" value="EEL_0000328501"/>
</dbReference>
<dbReference type="PANTHER" id="PTHR12107">
    <property type="entry name" value="VOLTAGE-DEPENDENT CALCIUM CHANNEL GAMMA SUBUNIT"/>
    <property type="match status" value="1"/>
</dbReference>
<keyword evidence="1" id="KW-1133">Transmembrane helix</keyword>
<dbReference type="GO" id="GO:0098970">
    <property type="term" value="P:postsynaptic neurotransmitter receptor diffusion trapping"/>
    <property type="evidence" value="ECO:0007669"/>
    <property type="project" value="TreeGrafter"/>
</dbReference>
<dbReference type="GO" id="GO:0098839">
    <property type="term" value="C:postsynaptic density membrane"/>
    <property type="evidence" value="ECO:0007669"/>
    <property type="project" value="TreeGrafter"/>
</dbReference>
<dbReference type="PANTHER" id="PTHR12107:SF0">
    <property type="entry name" value="STARGAZIN (MAMMALIAN CALCIUM CHANNEL) HOMOLOG"/>
    <property type="match status" value="1"/>
</dbReference>
<dbReference type="GO" id="GO:0099590">
    <property type="term" value="P:neurotransmitter receptor internalization"/>
    <property type="evidence" value="ECO:0007669"/>
    <property type="project" value="TreeGrafter"/>
</dbReference>
<dbReference type="GO" id="GO:0005245">
    <property type="term" value="F:voltage-gated calcium channel activity"/>
    <property type="evidence" value="ECO:0007669"/>
    <property type="project" value="TreeGrafter"/>
</dbReference>
<dbReference type="GO" id="GO:0019226">
    <property type="term" value="P:transmission of nerve impulse"/>
    <property type="evidence" value="ECO:0007669"/>
    <property type="project" value="TreeGrafter"/>
</dbReference>
<dbReference type="GO" id="GO:0098943">
    <property type="term" value="P:neurotransmitter receptor transport, postsynaptic endosome to lysosome"/>
    <property type="evidence" value="ECO:0007669"/>
    <property type="project" value="TreeGrafter"/>
</dbReference>
<dbReference type="GO" id="GO:0016247">
    <property type="term" value="F:channel regulator activity"/>
    <property type="evidence" value="ECO:0007669"/>
    <property type="project" value="TreeGrafter"/>
</dbReference>
<feature type="transmembrane region" description="Helical" evidence="1">
    <location>
        <begin position="98"/>
        <end position="118"/>
    </location>
</feature>
<accession>A0A0R3RP73</accession>
<keyword evidence="2" id="KW-1185">Reference proteome</keyword>
<reference evidence="3" key="1">
    <citation type="submission" date="2017-02" db="UniProtKB">
        <authorList>
            <consortium name="WormBaseParasite"/>
        </authorList>
    </citation>
    <scope>IDENTIFICATION</scope>
</reference>
<dbReference type="STRING" id="1147741.A0A0R3RP73"/>
<evidence type="ECO:0000313" key="3">
    <source>
        <dbReference type="WBParaSite" id="EEL_0000328501-mRNA-1"/>
    </source>
</evidence>
<dbReference type="AlphaFoldDB" id="A0A0R3RP73"/>
<dbReference type="Proteomes" id="UP000050640">
    <property type="component" value="Unplaced"/>
</dbReference>
<evidence type="ECO:0000313" key="2">
    <source>
        <dbReference type="Proteomes" id="UP000050640"/>
    </source>
</evidence>